<organism evidence="2 3">
    <name type="scientific">Raphanus sativus chrysovirus 1</name>
    <dbReference type="NCBI Taxonomy" id="1162393"/>
    <lineage>
        <taxon>Viruses</taxon>
        <taxon>Riboviria</taxon>
        <taxon>Orthornavirae</taxon>
        <taxon>Duplornaviricota</taxon>
        <taxon>Chrymotiviricetes</taxon>
        <taxon>Ghabrivirales</taxon>
        <taxon>Alphatotivirineae</taxon>
        <taxon>Chrysoviridae</taxon>
        <taxon>Alphachrysovirus</taxon>
        <taxon>Alphachrysovirus raphani</taxon>
    </lineage>
</organism>
<dbReference type="GeneID" id="40527350"/>
<keyword evidence="2" id="KW-0378">Hydrolase</keyword>
<dbReference type="GO" id="GO:0008233">
    <property type="term" value="F:peptidase activity"/>
    <property type="evidence" value="ECO:0007669"/>
    <property type="project" value="UniProtKB-KW"/>
</dbReference>
<sequence length="995" mass="109642">MDMGMSALKFINELPMNLKHQEGYRRVIEASRAGQNPVLDLAAWEKACVGIGEGNLLRDLAMPEKFTLKGMDVSLPIRSQSLAKQKDKVVGKGTLTGERVYNETFSAKENILLIPHGEFVDNCSRPGVQLPNNHPMYKSVLSSLTGIANHYLTSTSISFLGEKLTVRQDLRHLFLKGYLMVMSYNLATVSDVKKLKFNNLNAKVCYNVTPKDKMHLLVSKKIVVDASMFSPTELWILAEMGGKYPNRRYGDRNIYNSIFMEADDLVFFTTKGEDSLICNASMGSPERMWCSLLNIAIKMDALDDLKMVISEFRGLPGILSRVRDWTDKYDFRLEYPLSYSVLLALDGAVEKKPTIQKHSNYFSTSKCLVADLLLSRMMEMSLFNVIEESGALGSIGCPTGAPSADPFLDGTFRQLGLRLDAEGDNIVLDEWKGITSADTPVMFAGKLRHMGLMMASAIKRGESDFLRPQLLHALPYSRCKNTTWACVRGWRFQSFNFEDDRDKRLRDNLLTRGYTWVMGVSDQVPRVGLNAAGDKLMDNLSLEEMKFLSCASGEYSIGLVRHILDVEVQPRTDEMELDSDCFYMSNYPGSRCTIAYDSSGLPKNVIDSRSSVNDVRDTLGVSRRGVPNRGAPPNLRLASFGGGNVNLRLEPSGAQDPALLLGPSDGGDTDGVPSAGANRRGDQRYHGRPNGRGRTSGHSGRGAGSGGRDGGRGRAQDYRAPNRGDTLPGRVAGTVTDGARRHGTGESLPAVLDSNPELEGQTAGTNDESGVLDEALLISPGALKLVMNPPRVVVDGVPRGVTARTVRGEEVEIVAGLQKDLVNENALRGYLLETVGDGRCGVHAILQDLRVRRMIDAEDVNAALTDILSKLVSTRDHNYQELAAVCNNLNMGLVVIGEESKRLLNYGDVGAHHIMYIKHSDARSHYETFIPDTDGDEVFDGYTYFEEHVTPGELAVAWRTIFPILRSEEIEAERARQVSLNANGSRNRWRSDGAV</sequence>
<name>H9BPR3_9VIRU</name>
<dbReference type="RefSeq" id="YP_009667004.1">
    <property type="nucleotide sequence ID" value="NC_043658.1"/>
</dbReference>
<dbReference type="KEGG" id="vg:40527350"/>
<dbReference type="EMBL" id="JQ045337">
    <property type="protein sequence ID" value="AFE83592.1"/>
    <property type="molecule type" value="Genomic_RNA"/>
</dbReference>
<reference evidence="2 3" key="1">
    <citation type="journal article" date="2013" name="Virus Res.">
        <title>Molecular characterization of a trisegmented chrysovirus isolated from the radish Raphanus sativus.</title>
        <authorList>
            <person name="Li L."/>
            <person name="Liu J."/>
            <person name="Xu A."/>
            <person name="Wang T."/>
            <person name="Chen J."/>
            <person name="Zhu X."/>
        </authorList>
    </citation>
    <scope>NUCLEOTIDE SEQUENCE [LARGE SCALE GENOMIC DNA]</scope>
</reference>
<protein>
    <submittedName>
        <fullName evidence="2">Putative protease</fullName>
    </submittedName>
</protein>
<dbReference type="GO" id="GO:0006508">
    <property type="term" value="P:proteolysis"/>
    <property type="evidence" value="ECO:0007669"/>
    <property type="project" value="UniProtKB-KW"/>
</dbReference>
<keyword evidence="2" id="KW-0645">Protease</keyword>
<accession>H9BPR3</accession>
<evidence type="ECO:0000256" key="1">
    <source>
        <dbReference type="SAM" id="MobiDB-lite"/>
    </source>
</evidence>
<proteinExistence type="predicted"/>
<feature type="region of interest" description="Disordered" evidence="1">
    <location>
        <begin position="616"/>
        <end position="767"/>
    </location>
</feature>
<evidence type="ECO:0000313" key="2">
    <source>
        <dbReference type="EMBL" id="AFE83592.1"/>
    </source>
</evidence>
<dbReference type="Proteomes" id="UP000297133">
    <property type="component" value="Genome"/>
</dbReference>
<feature type="compositionally biased region" description="Gly residues" evidence="1">
    <location>
        <begin position="699"/>
        <end position="708"/>
    </location>
</feature>
<keyword evidence="3" id="KW-1185">Reference proteome</keyword>
<evidence type="ECO:0000313" key="3">
    <source>
        <dbReference type="Proteomes" id="UP000297133"/>
    </source>
</evidence>
<feature type="compositionally biased region" description="Basic and acidic residues" evidence="1">
    <location>
        <begin position="709"/>
        <end position="722"/>
    </location>
</feature>